<keyword evidence="4" id="KW-0235">DNA replication</keyword>
<keyword evidence="5" id="KW-0547">Nucleotide-binding</keyword>
<dbReference type="GO" id="GO:0005524">
    <property type="term" value="F:ATP binding"/>
    <property type="evidence" value="ECO:0007669"/>
    <property type="project" value="UniProtKB-KW"/>
</dbReference>
<evidence type="ECO:0000256" key="5">
    <source>
        <dbReference type="ARBA" id="ARBA00022741"/>
    </source>
</evidence>
<evidence type="ECO:0000256" key="4">
    <source>
        <dbReference type="ARBA" id="ARBA00022705"/>
    </source>
</evidence>
<protein>
    <recommendedName>
        <fullName evidence="3">Replication-associated recombination protein A</fullName>
    </recommendedName>
</protein>
<evidence type="ECO:0000256" key="6">
    <source>
        <dbReference type="ARBA" id="ARBA00022840"/>
    </source>
</evidence>
<dbReference type="InterPro" id="IPR021886">
    <property type="entry name" value="MgsA_C"/>
</dbReference>
<dbReference type="InterPro" id="IPR051314">
    <property type="entry name" value="AAA_ATPase_RarA/MGS1/WRNIP1"/>
</dbReference>
<dbReference type="Gene3D" id="1.10.8.60">
    <property type="match status" value="1"/>
</dbReference>
<dbReference type="GO" id="GO:0000731">
    <property type="term" value="P:DNA synthesis involved in DNA repair"/>
    <property type="evidence" value="ECO:0007669"/>
    <property type="project" value="TreeGrafter"/>
</dbReference>
<dbReference type="SUPFAM" id="SSF52540">
    <property type="entry name" value="P-loop containing nucleoside triphosphate hydrolases"/>
    <property type="match status" value="1"/>
</dbReference>
<dbReference type="InterPro" id="IPR029063">
    <property type="entry name" value="SAM-dependent_MTases_sf"/>
</dbReference>
<dbReference type="FunFam" id="1.20.272.10:FF:000001">
    <property type="entry name" value="Putative AAA family ATPase"/>
    <property type="match status" value="1"/>
</dbReference>
<dbReference type="InterPro" id="IPR027417">
    <property type="entry name" value="P-loop_NTPase"/>
</dbReference>
<evidence type="ECO:0000256" key="3">
    <source>
        <dbReference type="ARBA" id="ARBA00020776"/>
    </source>
</evidence>
<dbReference type="Gene3D" id="3.40.50.300">
    <property type="entry name" value="P-loop containing nucleotide triphosphate hydrolases"/>
    <property type="match status" value="1"/>
</dbReference>
<dbReference type="PANTHER" id="PTHR13779">
    <property type="entry name" value="WERNER HELICASE-INTERACTING PROTEIN 1 FAMILY MEMBER"/>
    <property type="match status" value="1"/>
</dbReference>
<dbReference type="EMBL" id="VXPY01000047">
    <property type="protein sequence ID" value="MYD90084.1"/>
    <property type="molecule type" value="Genomic_DNA"/>
</dbReference>
<dbReference type="PANTHER" id="PTHR13779:SF7">
    <property type="entry name" value="ATPASE WRNIP1"/>
    <property type="match status" value="1"/>
</dbReference>
<dbReference type="SUPFAM" id="SSF53335">
    <property type="entry name" value="S-adenosyl-L-methionine-dependent methyltransferases"/>
    <property type="match status" value="1"/>
</dbReference>
<dbReference type="Pfam" id="PF12002">
    <property type="entry name" value="MgsA_C"/>
    <property type="match status" value="1"/>
</dbReference>
<dbReference type="FunFam" id="1.10.8.60:FF:000029">
    <property type="entry name" value="Replication-associated recombination protein A"/>
    <property type="match status" value="1"/>
</dbReference>
<dbReference type="FunFam" id="3.40.50.300:FF:000137">
    <property type="entry name" value="Replication-associated recombination protein A"/>
    <property type="match status" value="1"/>
</dbReference>
<dbReference type="Gene3D" id="1.20.272.10">
    <property type="match status" value="1"/>
</dbReference>
<evidence type="ECO:0000256" key="2">
    <source>
        <dbReference type="ARBA" id="ARBA00008959"/>
    </source>
</evidence>
<dbReference type="InterPro" id="IPR032423">
    <property type="entry name" value="AAA_assoc_2"/>
</dbReference>
<dbReference type="GO" id="GO:0008047">
    <property type="term" value="F:enzyme activator activity"/>
    <property type="evidence" value="ECO:0007669"/>
    <property type="project" value="TreeGrafter"/>
</dbReference>
<dbReference type="Pfam" id="PF00004">
    <property type="entry name" value="AAA"/>
    <property type="match status" value="1"/>
</dbReference>
<feature type="domain" description="AAA+ ATPase" evidence="7">
    <location>
        <begin position="56"/>
        <end position="174"/>
    </location>
</feature>
<accession>A0A6B1DUN2</accession>
<dbReference type="CDD" id="cd18139">
    <property type="entry name" value="HLD_clamp_RarA"/>
    <property type="match status" value="1"/>
</dbReference>
<proteinExistence type="inferred from homology"/>
<sequence length="731" mass="80102">MNQDPHDLFQAEAAERRQQQSPLANRMRPQTLDDYVGQEHIIGPGRLLRRSIEADQLSSLILYGPPGTGKTTLASVIANTSSSAFVTLNAVLAGVKVLREEIDAAGHRFAYRQQRTTLFVDEVHRWNKAQQDALLPHVENGAIIFIGATTENPFFEVIKPLVSRSRVFQLRPLDDGAVSTLLTRALEDPVNGFGGQPVALEDEARQHLVHMANGDARSTLNALELAVNTTAAGQDGVVRIDLATAEESIQRRAVLYDKQGDVHYDAVSAFIKSLRGSDPDAALYWGAKMIYAGEDPSFLFRRMAILASEDIGLADPQAVAVVESCWSLFNRIGLPEGLYPLSQAILYLATAPKSNSAMALFAALEAVEQEKDQEVPTPLKDGNRDATAFGHGAGYLYPHAYRDHWVAQQYLPVGLEGRVFFEPGALGYEAAIRDQVLRRREELLAAAPEQADAPAEGITYSPDDPNRENWLRRAGNAGSRHLGTVRDAICTRAGMQRHDRVLVVRADNGLLLAEACRVVPEGGVWGQVSSPKAATGLNLRYSELPELDRPVLATSLGELDPELRFECVLGMDMLSGPQEAEELLSDLTKVLADGGRVVFSQSLPLMGQRVHSLLDFRAEDKLGTLLREVEENLWANHPNPSLRWTEAALGDLLARLPLSADLELLETVDRRFVSIREIRSWLNPQSALGAALNCSGLSSDGLTGLSLRMEQELGNQTVPWQRVTVLVTASY</sequence>
<dbReference type="Gene3D" id="1.10.3710.10">
    <property type="entry name" value="DNA polymerase III clamp loader subunits, C-terminal domain"/>
    <property type="match status" value="1"/>
</dbReference>
<dbReference type="NCBIfam" id="NF009881">
    <property type="entry name" value="PRK13341.1-2"/>
    <property type="match status" value="1"/>
</dbReference>
<dbReference type="Pfam" id="PF16193">
    <property type="entry name" value="AAA_assoc_2"/>
    <property type="match status" value="1"/>
</dbReference>
<dbReference type="InterPro" id="IPR003593">
    <property type="entry name" value="AAA+_ATPase"/>
</dbReference>
<dbReference type="GO" id="GO:0003677">
    <property type="term" value="F:DNA binding"/>
    <property type="evidence" value="ECO:0007669"/>
    <property type="project" value="InterPro"/>
</dbReference>
<name>A0A6B1DUN2_9CHLR</name>
<dbReference type="InterPro" id="IPR008921">
    <property type="entry name" value="DNA_pol3_clamp-load_cplx_C"/>
</dbReference>
<evidence type="ECO:0000313" key="8">
    <source>
        <dbReference type="EMBL" id="MYD90084.1"/>
    </source>
</evidence>
<dbReference type="GO" id="GO:0006261">
    <property type="term" value="P:DNA-templated DNA replication"/>
    <property type="evidence" value="ECO:0007669"/>
    <property type="project" value="TreeGrafter"/>
</dbReference>
<reference evidence="8" key="1">
    <citation type="submission" date="2019-09" db="EMBL/GenBank/DDBJ databases">
        <title>Characterisation of the sponge microbiome using genome-centric metagenomics.</title>
        <authorList>
            <person name="Engelberts J.P."/>
            <person name="Robbins S.J."/>
            <person name="De Goeij J.M."/>
            <person name="Aranda M."/>
            <person name="Bell S.C."/>
            <person name="Webster N.S."/>
        </authorList>
    </citation>
    <scope>NUCLEOTIDE SEQUENCE</scope>
    <source>
        <strain evidence="8">SB0662_bin_9</strain>
    </source>
</reference>
<dbReference type="SMART" id="SM00382">
    <property type="entry name" value="AAA"/>
    <property type="match status" value="1"/>
</dbReference>
<organism evidence="8">
    <name type="scientific">Caldilineaceae bacterium SB0662_bin_9</name>
    <dbReference type="NCBI Taxonomy" id="2605258"/>
    <lineage>
        <taxon>Bacteria</taxon>
        <taxon>Bacillati</taxon>
        <taxon>Chloroflexota</taxon>
        <taxon>Caldilineae</taxon>
        <taxon>Caldilineales</taxon>
        <taxon>Caldilineaceae</taxon>
    </lineage>
</organism>
<keyword evidence="6" id="KW-0067">ATP-binding</keyword>
<evidence type="ECO:0000259" key="7">
    <source>
        <dbReference type="SMART" id="SM00382"/>
    </source>
</evidence>
<comment type="caution">
    <text evidence="8">The sequence shown here is derived from an EMBL/GenBank/DDBJ whole genome shotgun (WGS) entry which is preliminary data.</text>
</comment>
<comment type="function">
    <text evidence="1">DNA-dependent ATPase that plays important roles in cellular responses to stalled DNA replication processes.</text>
</comment>
<dbReference type="GO" id="GO:0016887">
    <property type="term" value="F:ATP hydrolysis activity"/>
    <property type="evidence" value="ECO:0007669"/>
    <property type="project" value="InterPro"/>
</dbReference>
<dbReference type="SUPFAM" id="SSF48019">
    <property type="entry name" value="post-AAA+ oligomerization domain-like"/>
    <property type="match status" value="1"/>
</dbReference>
<comment type="similarity">
    <text evidence="2">Belongs to the AAA ATPase family. RarA/MGS1/WRNIP1 subfamily.</text>
</comment>
<evidence type="ECO:0000256" key="1">
    <source>
        <dbReference type="ARBA" id="ARBA00002393"/>
    </source>
</evidence>
<dbReference type="NCBIfam" id="NF009883">
    <property type="entry name" value="PRK13341.1-4"/>
    <property type="match status" value="1"/>
</dbReference>
<dbReference type="CDD" id="cd00009">
    <property type="entry name" value="AAA"/>
    <property type="match status" value="1"/>
</dbReference>
<dbReference type="GO" id="GO:0017116">
    <property type="term" value="F:single-stranded DNA helicase activity"/>
    <property type="evidence" value="ECO:0007669"/>
    <property type="project" value="TreeGrafter"/>
</dbReference>
<dbReference type="AlphaFoldDB" id="A0A6B1DUN2"/>
<gene>
    <name evidence="8" type="ORF">F4Y08_07060</name>
</gene>
<dbReference type="InterPro" id="IPR003959">
    <property type="entry name" value="ATPase_AAA_core"/>
</dbReference>